<dbReference type="eggNOG" id="COG0515">
    <property type="taxonomic scope" value="Bacteria"/>
</dbReference>
<dbReference type="Gene3D" id="1.10.510.10">
    <property type="entry name" value="Transferase(Phosphotransferase) domain 1"/>
    <property type="match status" value="1"/>
</dbReference>
<keyword evidence="1" id="KW-0808">Transferase</keyword>
<proteinExistence type="predicted"/>
<dbReference type="OrthoDB" id="9801841at2"/>
<evidence type="ECO:0000256" key="3">
    <source>
        <dbReference type="ARBA" id="ARBA00022777"/>
    </source>
</evidence>
<keyword evidence="8" id="KW-1185">Reference proteome</keyword>
<dbReference type="PROSITE" id="PS00107">
    <property type="entry name" value="PROTEIN_KINASE_ATP"/>
    <property type="match status" value="1"/>
</dbReference>
<dbReference type="CDD" id="cd14014">
    <property type="entry name" value="STKc_PknB_like"/>
    <property type="match status" value="1"/>
</dbReference>
<keyword evidence="2 5" id="KW-0547">Nucleotide-binding</keyword>
<dbReference type="STRING" id="709986.Deima_2773"/>
<keyword evidence="7" id="KW-0723">Serine/threonine-protein kinase</keyword>
<evidence type="ECO:0000256" key="1">
    <source>
        <dbReference type="ARBA" id="ARBA00022679"/>
    </source>
</evidence>
<dbReference type="GO" id="GO:0004674">
    <property type="term" value="F:protein serine/threonine kinase activity"/>
    <property type="evidence" value="ECO:0007669"/>
    <property type="project" value="UniProtKB-KW"/>
</dbReference>
<feature type="domain" description="Protein kinase" evidence="6">
    <location>
        <begin position="12"/>
        <end position="252"/>
    </location>
</feature>
<evidence type="ECO:0000313" key="7">
    <source>
        <dbReference type="EMBL" id="ADV68402.1"/>
    </source>
</evidence>
<feature type="binding site" evidence="5">
    <location>
        <position position="40"/>
    </location>
    <ligand>
        <name>ATP</name>
        <dbReference type="ChEBI" id="CHEBI:30616"/>
    </ligand>
</feature>
<dbReference type="SMART" id="SM00220">
    <property type="entry name" value="S_TKc"/>
    <property type="match status" value="1"/>
</dbReference>
<dbReference type="PROSITE" id="PS50011">
    <property type="entry name" value="PROTEIN_KINASE_DOM"/>
    <property type="match status" value="1"/>
</dbReference>
<sequence length="252" mass="27506">MPLAGTLVEGRYRLVRPVGHGASSVVYFAVGTDGLPYAVKVFPAELMARAERELSHSPALTHARITPVLTRTEVQGLPALVLGFARGRVLFDRYTRRPALTQERRAFLLTLAHVLEALGHLHAQGIVHRDVKPENIIVDTDGSAKVVDFDLSGPINEAFSTPLRIGTAAFQSPEAVRGEPLGPESDLYGVGVLLHWGMYGALLDEEGAGPLPETRDPLEGLRRTLLEPDRFARPSRALDVRRQLLSLASLPY</sequence>
<evidence type="ECO:0000313" key="8">
    <source>
        <dbReference type="Proteomes" id="UP000008635"/>
    </source>
</evidence>
<dbReference type="InterPro" id="IPR008271">
    <property type="entry name" value="Ser/Thr_kinase_AS"/>
</dbReference>
<dbReference type="Proteomes" id="UP000008635">
    <property type="component" value="Chromosome"/>
</dbReference>
<dbReference type="PANTHER" id="PTHR43289">
    <property type="entry name" value="MITOGEN-ACTIVATED PROTEIN KINASE KINASE KINASE 20-RELATED"/>
    <property type="match status" value="1"/>
</dbReference>
<evidence type="ECO:0000259" key="6">
    <source>
        <dbReference type="PROSITE" id="PS50011"/>
    </source>
</evidence>
<keyword evidence="3 7" id="KW-0418">Kinase</keyword>
<accession>E8UBG3</accession>
<dbReference type="PROSITE" id="PS00108">
    <property type="entry name" value="PROTEIN_KINASE_ST"/>
    <property type="match status" value="1"/>
</dbReference>
<dbReference type="AlphaFoldDB" id="E8UBG3"/>
<protein>
    <submittedName>
        <fullName evidence="7">Serine/threonine protein kinase</fullName>
    </submittedName>
</protein>
<dbReference type="RefSeq" id="WP_013557906.1">
    <property type="nucleotide sequence ID" value="NC_014958.1"/>
</dbReference>
<gene>
    <name evidence="7" type="ordered locus">Deima_2773</name>
</gene>
<evidence type="ECO:0000256" key="4">
    <source>
        <dbReference type="ARBA" id="ARBA00022840"/>
    </source>
</evidence>
<dbReference type="KEGG" id="dmr:Deima_2773"/>
<dbReference type="InterPro" id="IPR011009">
    <property type="entry name" value="Kinase-like_dom_sf"/>
</dbReference>
<reference evidence="8" key="2">
    <citation type="submission" date="2011-01" db="EMBL/GenBank/DDBJ databases">
        <title>The complete genome of Deinococcus maricopensis DSM 21211.</title>
        <authorList>
            <consortium name="US DOE Joint Genome Institute (JGI-PGF)"/>
            <person name="Lucas S."/>
            <person name="Copeland A."/>
            <person name="Lapidus A."/>
            <person name="Goodwin L."/>
            <person name="Pitluck S."/>
            <person name="Kyrpides N."/>
            <person name="Mavromatis K."/>
            <person name="Pagani I."/>
            <person name="Ivanova N."/>
            <person name="Ovchinnikova G."/>
            <person name="Zeytun A."/>
            <person name="Detter J.C."/>
            <person name="Han C."/>
            <person name="Land M."/>
            <person name="Hauser L."/>
            <person name="Markowitz V."/>
            <person name="Cheng J.-F."/>
            <person name="Hugenholtz P."/>
            <person name="Woyke T."/>
            <person name="Wu D."/>
            <person name="Pukall R."/>
            <person name="Gehrich-Schroeter G."/>
            <person name="Brambilla E."/>
            <person name="Klenk H.-P."/>
            <person name="Eisen J.A."/>
        </authorList>
    </citation>
    <scope>NUCLEOTIDE SEQUENCE [LARGE SCALE GENOMIC DNA]</scope>
    <source>
        <strain evidence="8">DSM 21211 / LMG 22137 / NRRL B-23946 / LB-34</strain>
    </source>
</reference>
<dbReference type="GO" id="GO:0005524">
    <property type="term" value="F:ATP binding"/>
    <property type="evidence" value="ECO:0007669"/>
    <property type="project" value="UniProtKB-UniRule"/>
</dbReference>
<dbReference type="SUPFAM" id="SSF56112">
    <property type="entry name" value="Protein kinase-like (PK-like)"/>
    <property type="match status" value="1"/>
</dbReference>
<evidence type="ECO:0000256" key="5">
    <source>
        <dbReference type="PROSITE-ProRule" id="PRU10141"/>
    </source>
</evidence>
<dbReference type="InterPro" id="IPR017441">
    <property type="entry name" value="Protein_kinase_ATP_BS"/>
</dbReference>
<keyword evidence="4 5" id="KW-0067">ATP-binding</keyword>
<dbReference type="PANTHER" id="PTHR43289:SF6">
    <property type="entry name" value="SERINE_THREONINE-PROTEIN KINASE NEKL-3"/>
    <property type="match status" value="1"/>
</dbReference>
<reference evidence="7 8" key="1">
    <citation type="journal article" date="2011" name="Stand. Genomic Sci.">
        <title>Complete genome sequence of Deinococcus maricopensis type strain (LB-34).</title>
        <authorList>
            <person name="Pukall R."/>
            <person name="Zeytun A."/>
            <person name="Lucas S."/>
            <person name="Lapidus A."/>
            <person name="Hammon N."/>
            <person name="Deshpande S."/>
            <person name="Nolan M."/>
            <person name="Cheng J.F."/>
            <person name="Pitluck S."/>
            <person name="Liolios K."/>
            <person name="Pagani I."/>
            <person name="Mikhailova N."/>
            <person name="Ivanova N."/>
            <person name="Mavromatis K."/>
            <person name="Pati A."/>
            <person name="Tapia R."/>
            <person name="Han C."/>
            <person name="Goodwin L."/>
            <person name="Chen A."/>
            <person name="Palaniappan K."/>
            <person name="Land M."/>
            <person name="Hauser L."/>
            <person name="Chang Y.J."/>
            <person name="Jeffries C.D."/>
            <person name="Brambilla E.M."/>
            <person name="Rohde M."/>
            <person name="Goker M."/>
            <person name="Detter J.C."/>
            <person name="Woyke T."/>
            <person name="Bristow J."/>
            <person name="Eisen J.A."/>
            <person name="Markowitz V."/>
            <person name="Hugenholtz P."/>
            <person name="Kyrpides N.C."/>
            <person name="Klenk H.P."/>
        </authorList>
    </citation>
    <scope>NUCLEOTIDE SEQUENCE [LARGE SCALE GENOMIC DNA]</scope>
    <source>
        <strain evidence="8">DSM 21211 / LMG 22137 / NRRL B-23946 / LB-34</strain>
    </source>
</reference>
<evidence type="ECO:0000256" key="2">
    <source>
        <dbReference type="ARBA" id="ARBA00022741"/>
    </source>
</evidence>
<dbReference type="EMBL" id="CP002454">
    <property type="protein sequence ID" value="ADV68402.1"/>
    <property type="molecule type" value="Genomic_DNA"/>
</dbReference>
<name>E8UBG3_DEIML</name>
<dbReference type="HOGENOM" id="CLU_000288_63_0_0"/>
<dbReference type="InterPro" id="IPR000719">
    <property type="entry name" value="Prot_kinase_dom"/>
</dbReference>
<dbReference type="Pfam" id="PF00069">
    <property type="entry name" value="Pkinase"/>
    <property type="match status" value="1"/>
</dbReference>
<organism evidence="7 8">
    <name type="scientific">Deinococcus maricopensis (strain DSM 21211 / LMG 22137 / NRRL B-23946 / LB-34)</name>
    <dbReference type="NCBI Taxonomy" id="709986"/>
    <lineage>
        <taxon>Bacteria</taxon>
        <taxon>Thermotogati</taxon>
        <taxon>Deinococcota</taxon>
        <taxon>Deinococci</taxon>
        <taxon>Deinococcales</taxon>
        <taxon>Deinococcaceae</taxon>
        <taxon>Deinococcus</taxon>
    </lineage>
</organism>